<comment type="caution">
    <text evidence="1">The sequence shown here is derived from an EMBL/GenBank/DDBJ whole genome shotgun (WGS) entry which is preliminary data.</text>
</comment>
<proteinExistence type="predicted"/>
<sequence>MLGYLVKLMSSSLVFAPPAHHVSLLASTAAMQLRSLAYPVPLICLVFSFEAYEETHASSNSCRPDLYSDDHRLFSPTRVRVWTSFTHFIVGIALPTQTFTPLASQTPSTSALFIAEHPFACGRLVFP</sequence>
<dbReference type="Proteomes" id="UP000070121">
    <property type="component" value="Unassembled WGS sequence"/>
</dbReference>
<organism evidence="1 2">
    <name type="scientific">Colletotrichum salicis</name>
    <dbReference type="NCBI Taxonomy" id="1209931"/>
    <lineage>
        <taxon>Eukaryota</taxon>
        <taxon>Fungi</taxon>
        <taxon>Dikarya</taxon>
        <taxon>Ascomycota</taxon>
        <taxon>Pezizomycotina</taxon>
        <taxon>Sordariomycetes</taxon>
        <taxon>Hypocreomycetidae</taxon>
        <taxon>Glomerellales</taxon>
        <taxon>Glomerellaceae</taxon>
        <taxon>Colletotrichum</taxon>
        <taxon>Colletotrichum acutatum species complex</taxon>
    </lineage>
</organism>
<gene>
    <name evidence="1" type="ORF">CSAL01_05849</name>
</gene>
<accession>A0A135UVU6</accession>
<protein>
    <submittedName>
        <fullName evidence="1">Uncharacterized protein</fullName>
    </submittedName>
</protein>
<evidence type="ECO:0000313" key="1">
    <source>
        <dbReference type="EMBL" id="KXH64501.1"/>
    </source>
</evidence>
<dbReference type="AlphaFoldDB" id="A0A135UVU6"/>
<reference evidence="1 2" key="1">
    <citation type="submission" date="2014-02" db="EMBL/GenBank/DDBJ databases">
        <title>The genome sequence of Colletotrichum salicis CBS 607.94.</title>
        <authorList>
            <person name="Baroncelli R."/>
            <person name="Thon M.R."/>
        </authorList>
    </citation>
    <scope>NUCLEOTIDE SEQUENCE [LARGE SCALE GENOMIC DNA]</scope>
    <source>
        <strain evidence="1 2">CBS 607.94</strain>
    </source>
</reference>
<keyword evidence="2" id="KW-1185">Reference proteome</keyword>
<name>A0A135UVU6_9PEZI</name>
<dbReference type="EMBL" id="JFFI01000964">
    <property type="protein sequence ID" value="KXH64501.1"/>
    <property type="molecule type" value="Genomic_DNA"/>
</dbReference>
<evidence type="ECO:0000313" key="2">
    <source>
        <dbReference type="Proteomes" id="UP000070121"/>
    </source>
</evidence>